<reference evidence="1 2" key="1">
    <citation type="journal article" date="2019" name="Nat. Med.">
        <title>A library of human gut bacterial isolates paired with longitudinal multiomics data enables mechanistic microbiome research.</title>
        <authorList>
            <person name="Poyet M."/>
            <person name="Groussin M."/>
            <person name="Gibbons S.M."/>
            <person name="Avila-Pacheco J."/>
            <person name="Jiang X."/>
            <person name="Kearney S.M."/>
            <person name="Perrotta A.R."/>
            <person name="Berdy B."/>
            <person name="Zhao S."/>
            <person name="Lieberman T.D."/>
            <person name="Swanson P.K."/>
            <person name="Smith M."/>
            <person name="Roesemann S."/>
            <person name="Alexander J.E."/>
            <person name="Rich S.A."/>
            <person name="Livny J."/>
            <person name="Vlamakis H."/>
            <person name="Clish C."/>
            <person name="Bullock K."/>
            <person name="Deik A."/>
            <person name="Scott J."/>
            <person name="Pierce K.A."/>
            <person name="Xavier R.J."/>
            <person name="Alm E.J."/>
        </authorList>
    </citation>
    <scope>NUCLEOTIDE SEQUENCE [LARGE SCALE GENOMIC DNA]</scope>
    <source>
        <strain evidence="1 2">BIOML-A2</strain>
    </source>
</reference>
<protein>
    <submittedName>
        <fullName evidence="1">Uncharacterized protein</fullName>
    </submittedName>
</protein>
<evidence type="ECO:0000313" key="1">
    <source>
        <dbReference type="EMBL" id="MSB18870.1"/>
    </source>
</evidence>
<accession>A0A6I2R1Q0</accession>
<dbReference type="AlphaFoldDB" id="A0A6I2R1Q0"/>
<sequence length="162" mass="18005">MKFKNFVKSLASSGVIYKRGIEDLPFVDRWLASPTAMMLIPTTVKSVTAAAIQDMPQAIDKMIDQIGHTDYAVLSEAIMPYPDGGIKDCIRVYKTQAGDISIKISNDDWKLIERKDTCEILYAYDIDTNSNVAKALLVKSFPELPGDDEELVGIIFPVNDEV</sequence>
<organism evidence="1 2">
    <name type="scientific">Flavonifractor plautii</name>
    <name type="common">Fusobacterium plautii</name>
    <dbReference type="NCBI Taxonomy" id="292800"/>
    <lineage>
        <taxon>Bacteria</taxon>
        <taxon>Bacillati</taxon>
        <taxon>Bacillota</taxon>
        <taxon>Clostridia</taxon>
        <taxon>Eubacteriales</taxon>
        <taxon>Oscillospiraceae</taxon>
        <taxon>Flavonifractor</taxon>
    </lineage>
</organism>
<dbReference type="Proteomes" id="UP000434475">
    <property type="component" value="Unassembled WGS sequence"/>
</dbReference>
<proteinExistence type="predicted"/>
<comment type="caution">
    <text evidence="1">The sequence shown here is derived from an EMBL/GenBank/DDBJ whole genome shotgun (WGS) entry which is preliminary data.</text>
</comment>
<name>A0A6I2R1Q0_FLAPL</name>
<dbReference type="RefSeq" id="WP_172697313.1">
    <property type="nucleotide sequence ID" value="NZ_JADPCY010000028.1"/>
</dbReference>
<gene>
    <name evidence="1" type="ORF">GKE97_04980</name>
</gene>
<dbReference type="EMBL" id="WKPR01000004">
    <property type="protein sequence ID" value="MSB18870.1"/>
    <property type="molecule type" value="Genomic_DNA"/>
</dbReference>
<evidence type="ECO:0000313" key="2">
    <source>
        <dbReference type="Proteomes" id="UP000434475"/>
    </source>
</evidence>